<organism evidence="2 3">
    <name type="scientific">Vibrio proteolyticus NBRC 13287</name>
    <dbReference type="NCBI Taxonomy" id="1219065"/>
    <lineage>
        <taxon>Bacteria</taxon>
        <taxon>Pseudomonadati</taxon>
        <taxon>Pseudomonadota</taxon>
        <taxon>Gammaproteobacteria</taxon>
        <taxon>Vibrionales</taxon>
        <taxon>Vibrionaceae</taxon>
        <taxon>Vibrio</taxon>
    </lineage>
</organism>
<dbReference type="PANTHER" id="PTHR33993:SF14">
    <property type="entry name" value="GB|AAF24581.1"/>
    <property type="match status" value="1"/>
</dbReference>
<comment type="caution">
    <text evidence="2">The sequence shown here is derived from an EMBL/GenBank/DDBJ whole genome shotgun (WGS) entry which is preliminary data.</text>
</comment>
<accession>U3A4L7</accession>
<dbReference type="InterPro" id="IPR004360">
    <property type="entry name" value="Glyas_Fos-R_dOase_dom"/>
</dbReference>
<dbReference type="InterPro" id="IPR029068">
    <property type="entry name" value="Glyas_Bleomycin-R_OHBP_Dase"/>
</dbReference>
<dbReference type="STRING" id="1219065.VPR01S_18_00480"/>
<evidence type="ECO:0000313" key="2">
    <source>
        <dbReference type="EMBL" id="GAD68645.1"/>
    </source>
</evidence>
<reference evidence="2 3" key="1">
    <citation type="submission" date="2013-09" db="EMBL/GenBank/DDBJ databases">
        <title>Whole genome shotgun sequence of Vibrio proteolyticus NBRC 13287.</title>
        <authorList>
            <person name="Isaki S."/>
            <person name="Hosoyama A."/>
            <person name="Numata M."/>
            <person name="Hashimoto M."/>
            <person name="Hosoyama Y."/>
            <person name="Tsuchikane K."/>
            <person name="Noguchi M."/>
            <person name="Hirakata S."/>
            <person name="Ichikawa N."/>
            <person name="Ohji S."/>
            <person name="Yamazoe A."/>
            <person name="Fujita N."/>
        </authorList>
    </citation>
    <scope>NUCLEOTIDE SEQUENCE [LARGE SCALE GENOMIC DNA]</scope>
    <source>
        <strain evidence="2 3">NBRC 13287</strain>
    </source>
</reference>
<name>U3A4L7_VIBPR</name>
<dbReference type="AlphaFoldDB" id="U3A4L7"/>
<evidence type="ECO:0000259" key="1">
    <source>
        <dbReference type="PROSITE" id="PS51819"/>
    </source>
</evidence>
<feature type="domain" description="VOC" evidence="1">
    <location>
        <begin position="145"/>
        <end position="262"/>
    </location>
</feature>
<keyword evidence="3" id="KW-1185">Reference proteome</keyword>
<dbReference type="eggNOG" id="COG3324">
    <property type="taxonomic scope" value="Bacteria"/>
</dbReference>
<dbReference type="PROSITE" id="PS51819">
    <property type="entry name" value="VOC"/>
    <property type="match status" value="2"/>
</dbReference>
<dbReference type="PANTHER" id="PTHR33993">
    <property type="entry name" value="GLYOXALASE-RELATED"/>
    <property type="match status" value="1"/>
</dbReference>
<dbReference type="EMBL" id="BATJ01000018">
    <property type="protein sequence ID" value="GAD68645.1"/>
    <property type="molecule type" value="Genomic_DNA"/>
</dbReference>
<dbReference type="Pfam" id="PF00903">
    <property type="entry name" value="Glyoxalase"/>
    <property type="match status" value="2"/>
</dbReference>
<proteinExistence type="predicted"/>
<dbReference type="RefSeq" id="WP_021706614.1">
    <property type="nucleotide sequence ID" value="NZ_BATJ01000018.1"/>
</dbReference>
<dbReference type="SUPFAM" id="SSF54593">
    <property type="entry name" value="Glyoxalase/Bleomycin resistance protein/Dihydroxybiphenyl dioxygenase"/>
    <property type="match status" value="2"/>
</dbReference>
<sequence>MSNQHGEFVWYELVTDNVDAACDFYQGVLGWEMGDNDQPDSDYRIIRARDTHSGEWFDIGGMLLLDDAMVQRGARPVWLGYIAVDDIDQSITNALAAGAGVIMPLTELPEVGRIAMLNDPTGSPFYIIQSSCETPSMAFASDKPRVGHCAWNELRSSDPQAAKAFYFEIFGWSKDGELDMGSMGSYEFIRHNGVIGAVMPKPQDIPLSTWQYYFRCADIDDACVAIVRNGGLVLHGPDEIPGGDFIINGQDPLGAPFALVGARRT</sequence>
<protein>
    <submittedName>
        <fullName evidence="2">Glyoxalase-family protein</fullName>
    </submittedName>
</protein>
<dbReference type="InterPro" id="IPR052164">
    <property type="entry name" value="Anthracycline_SecMetBiosynth"/>
</dbReference>
<dbReference type="Gene3D" id="3.10.180.10">
    <property type="entry name" value="2,3-Dihydroxybiphenyl 1,2-Dioxygenase, domain 1"/>
    <property type="match status" value="2"/>
</dbReference>
<dbReference type="CDD" id="cd07247">
    <property type="entry name" value="SgaA_N_like"/>
    <property type="match status" value="1"/>
</dbReference>
<dbReference type="Proteomes" id="UP000016570">
    <property type="component" value="Unassembled WGS sequence"/>
</dbReference>
<dbReference type="InterPro" id="IPR037523">
    <property type="entry name" value="VOC_core"/>
</dbReference>
<evidence type="ECO:0000313" key="3">
    <source>
        <dbReference type="Proteomes" id="UP000016570"/>
    </source>
</evidence>
<gene>
    <name evidence="2" type="ORF">VPR01S_18_00480</name>
</gene>
<feature type="domain" description="VOC" evidence="1">
    <location>
        <begin position="7"/>
        <end position="130"/>
    </location>
</feature>